<dbReference type="SMART" id="SM00471">
    <property type="entry name" value="HDc"/>
    <property type="match status" value="1"/>
</dbReference>
<comment type="caution">
    <text evidence="3">The sequence shown here is derived from an EMBL/GenBank/DDBJ whole genome shotgun (WGS) entry which is preliminary data.</text>
</comment>
<gene>
    <name evidence="3" type="ORF">E6K72_09030</name>
</gene>
<dbReference type="SUPFAM" id="SSF109604">
    <property type="entry name" value="HD-domain/PDEase-like"/>
    <property type="match status" value="2"/>
</dbReference>
<dbReference type="PROSITE" id="PS51832">
    <property type="entry name" value="HD_GYP"/>
    <property type="match status" value="1"/>
</dbReference>
<dbReference type="InterPro" id="IPR003607">
    <property type="entry name" value="HD/PDEase_dom"/>
</dbReference>
<dbReference type="PANTHER" id="PTHR45228:SF5">
    <property type="entry name" value="CYCLIC DI-GMP PHOSPHODIESTERASE VC_1348-RELATED"/>
    <property type="match status" value="1"/>
</dbReference>
<dbReference type="Gene3D" id="1.10.3210.10">
    <property type="entry name" value="Hypothetical protein af1432"/>
    <property type="match status" value="3"/>
</dbReference>
<sequence length="481" mass="52052">MNQRPPDSTLESVRVSEVLAALSFALDLTEGQTLGHSLRTCLIGMRISERLGLSVNERRDLYYALLLKDAGCSSHAAQVFALLGGGERVERASTSRVDWVSYLKAARFGLAHIAPGASWLERARRIASFARFGPRVANELVETRSSRGAEIVSRLGFGPGVANAVRAVDEHWDGSGQPKGLAGDQIPTLARIMCLAQTLEVYTMLDGAAAALGVAIQRGGKWYDPQLVAFAVEYEHELNRLRALDGSALKSEVQDVEPGDTALLAGPGALDRIALGFAEVVDAKSPFTAEHSYRMSDLALRIAQRIGYDAGGLASLRRAALLHDIGKLSVPNSILDKPGPLTAEEWEVVRLHPYYTQRILLHIRGFKQIAHVAAAHHERLDGRGYYRGLKAAQVPLGSQILSTADMYDALTAERPYRPALPEETALRIMERDRDTGVSGACLDALASALESWDGALKRRENAFAVEPTATAESGEAQQQAA</sequence>
<dbReference type="InterPro" id="IPR006674">
    <property type="entry name" value="HD_domain"/>
</dbReference>
<dbReference type="CDD" id="cd00077">
    <property type="entry name" value="HDc"/>
    <property type="match status" value="1"/>
</dbReference>
<organism evidence="3 4">
    <name type="scientific">Eiseniibacteriota bacterium</name>
    <dbReference type="NCBI Taxonomy" id="2212470"/>
    <lineage>
        <taxon>Bacteria</taxon>
        <taxon>Candidatus Eiseniibacteriota</taxon>
    </lineage>
</organism>
<accession>A0A538SMG1</accession>
<proteinExistence type="predicted"/>
<evidence type="ECO:0000259" key="2">
    <source>
        <dbReference type="PROSITE" id="PS51832"/>
    </source>
</evidence>
<feature type="domain" description="HD-GYP" evidence="2">
    <location>
        <begin position="266"/>
        <end position="461"/>
    </location>
</feature>
<dbReference type="AlphaFoldDB" id="A0A538SMG1"/>
<evidence type="ECO:0000313" key="3">
    <source>
        <dbReference type="EMBL" id="TMQ52554.1"/>
    </source>
</evidence>
<evidence type="ECO:0000313" key="4">
    <source>
        <dbReference type="Proteomes" id="UP000317716"/>
    </source>
</evidence>
<feature type="domain" description="HD" evidence="1">
    <location>
        <begin position="288"/>
        <end position="410"/>
    </location>
</feature>
<dbReference type="Pfam" id="PF13487">
    <property type="entry name" value="HD_5"/>
    <property type="match status" value="2"/>
</dbReference>
<evidence type="ECO:0000259" key="1">
    <source>
        <dbReference type="PROSITE" id="PS51831"/>
    </source>
</evidence>
<reference evidence="3 4" key="1">
    <citation type="journal article" date="2019" name="Nat. Microbiol.">
        <title>Mediterranean grassland soil C-N compound turnover is dependent on rainfall and depth, and is mediated by genomically divergent microorganisms.</title>
        <authorList>
            <person name="Diamond S."/>
            <person name="Andeer P.F."/>
            <person name="Li Z."/>
            <person name="Crits-Christoph A."/>
            <person name="Burstein D."/>
            <person name="Anantharaman K."/>
            <person name="Lane K.R."/>
            <person name="Thomas B.C."/>
            <person name="Pan C."/>
            <person name="Northen T.R."/>
            <person name="Banfield J.F."/>
        </authorList>
    </citation>
    <scope>NUCLEOTIDE SEQUENCE [LARGE SCALE GENOMIC DNA]</scope>
    <source>
        <strain evidence="3">WS_2</strain>
    </source>
</reference>
<dbReference type="Proteomes" id="UP000317716">
    <property type="component" value="Unassembled WGS sequence"/>
</dbReference>
<dbReference type="EMBL" id="VBOS01000319">
    <property type="protein sequence ID" value="TMQ52554.1"/>
    <property type="molecule type" value="Genomic_DNA"/>
</dbReference>
<dbReference type="InterPro" id="IPR037522">
    <property type="entry name" value="HD_GYP_dom"/>
</dbReference>
<dbReference type="PROSITE" id="PS51831">
    <property type="entry name" value="HD"/>
    <property type="match status" value="1"/>
</dbReference>
<protein>
    <submittedName>
        <fullName evidence="3">HD domain-containing protein</fullName>
    </submittedName>
</protein>
<dbReference type="PANTHER" id="PTHR45228">
    <property type="entry name" value="CYCLIC DI-GMP PHOSPHODIESTERASE TM_0186-RELATED"/>
    <property type="match status" value="1"/>
</dbReference>
<dbReference type="InterPro" id="IPR052020">
    <property type="entry name" value="Cyclic_di-GMP/3'3'-cGAMP_PDE"/>
</dbReference>
<name>A0A538SMG1_UNCEI</name>